<organism evidence="1 2">
    <name type="scientific">Labrys wisconsinensis</name>
    <dbReference type="NCBI Taxonomy" id="425677"/>
    <lineage>
        <taxon>Bacteria</taxon>
        <taxon>Pseudomonadati</taxon>
        <taxon>Pseudomonadota</taxon>
        <taxon>Alphaproteobacteria</taxon>
        <taxon>Hyphomicrobiales</taxon>
        <taxon>Xanthobacteraceae</taxon>
        <taxon>Labrys</taxon>
    </lineage>
</organism>
<protein>
    <recommendedName>
        <fullName evidence="3">SGNH hydrolase-type esterase domain-containing protein</fullName>
    </recommendedName>
</protein>
<dbReference type="SUPFAM" id="SSF52266">
    <property type="entry name" value="SGNH hydrolase"/>
    <property type="match status" value="1"/>
</dbReference>
<accession>A0ABU0JFG3</accession>
<gene>
    <name evidence="1" type="ORF">QO011_005364</name>
</gene>
<comment type="caution">
    <text evidence="1">The sequence shown here is derived from an EMBL/GenBank/DDBJ whole genome shotgun (WGS) entry which is preliminary data.</text>
</comment>
<evidence type="ECO:0000313" key="2">
    <source>
        <dbReference type="Proteomes" id="UP001242480"/>
    </source>
</evidence>
<dbReference type="Gene3D" id="3.40.50.1110">
    <property type="entry name" value="SGNH hydrolase"/>
    <property type="match status" value="1"/>
</dbReference>
<evidence type="ECO:0000313" key="1">
    <source>
        <dbReference type="EMBL" id="MDQ0472335.1"/>
    </source>
</evidence>
<dbReference type="EMBL" id="JAUSVX010000012">
    <property type="protein sequence ID" value="MDQ0472335.1"/>
    <property type="molecule type" value="Genomic_DNA"/>
</dbReference>
<reference evidence="1 2" key="1">
    <citation type="submission" date="2023-07" db="EMBL/GenBank/DDBJ databases">
        <title>Genomic Encyclopedia of Type Strains, Phase IV (KMG-IV): sequencing the most valuable type-strain genomes for metagenomic binning, comparative biology and taxonomic classification.</title>
        <authorList>
            <person name="Goeker M."/>
        </authorList>
    </citation>
    <scope>NUCLEOTIDE SEQUENCE [LARGE SCALE GENOMIC DNA]</scope>
    <source>
        <strain evidence="1 2">DSM 19619</strain>
    </source>
</reference>
<keyword evidence="2" id="KW-1185">Reference proteome</keyword>
<proteinExistence type="predicted"/>
<name>A0ABU0JFG3_9HYPH</name>
<evidence type="ECO:0008006" key="3">
    <source>
        <dbReference type="Google" id="ProtNLM"/>
    </source>
</evidence>
<dbReference type="InterPro" id="IPR036514">
    <property type="entry name" value="SGNH_hydro_sf"/>
</dbReference>
<dbReference type="CDD" id="cd00229">
    <property type="entry name" value="SGNH_hydrolase"/>
    <property type="match status" value="1"/>
</dbReference>
<dbReference type="Proteomes" id="UP001242480">
    <property type="component" value="Unassembled WGS sequence"/>
</dbReference>
<sequence>MQPIGKWVIAGNRFGSHRTATQKEFGYKLMSGRLHKSPPVVLTKLRGLFPWYEVDTLQGEIAIDNGGTVTAAIEFPLGTPPGAARAFKFRSSFIGSLFDFSTLQSDALSCRVPPDTLYRLRCFTDPAGFAPIGRPSLGTEGGSMAAYGGAVDTSEWSAFATDRTQSAAEIRPYRNDSAYEPILVGQTDEQIDSWMLIGDSITVGNADISGSSGASDPGAGDHYGNAGYAERAFGIKNVPYVNLAKSGSRARIWATSASNIRIYSLREYCNKGLLNLGRNDLGAYRARDIIEALIVVYRTLTSFLSRVVVCTIVPATRTIDGGATIEGQTTHSYEQDRLDVNAFIRSGVIIPVADVFDLESIVRDREGKEVKWRVDGGPWSATGLHPTRIAHIAAAKVLAAML</sequence>